<evidence type="ECO:0000259" key="1">
    <source>
        <dbReference type="Pfam" id="PF17811"/>
    </source>
</evidence>
<comment type="caution">
    <text evidence="2">The sequence shown here is derived from an EMBL/GenBank/DDBJ whole genome shotgun (WGS) entry which is preliminary data.</text>
</comment>
<keyword evidence="3" id="KW-1185">Reference proteome</keyword>
<dbReference type="OrthoDB" id="5876800at2759"/>
<name>A0A7J5ZCJ8_DISMA</name>
<dbReference type="InterPro" id="IPR041070">
    <property type="entry name" value="JHD"/>
</dbReference>
<reference evidence="2 3" key="1">
    <citation type="submission" date="2020-03" db="EMBL/GenBank/DDBJ databases">
        <title>Dissostichus mawsoni Genome sequencing and assembly.</title>
        <authorList>
            <person name="Park H."/>
        </authorList>
    </citation>
    <scope>NUCLEOTIDE SEQUENCE [LARGE SCALE GENOMIC DNA]</scope>
    <source>
        <strain evidence="2">DM0001</strain>
        <tissue evidence="2">Muscle</tissue>
    </source>
</reference>
<dbReference type="AlphaFoldDB" id="A0A7J5ZCJ8"/>
<proteinExistence type="predicted"/>
<organism evidence="2 3">
    <name type="scientific">Dissostichus mawsoni</name>
    <name type="common">Antarctic cod</name>
    <dbReference type="NCBI Taxonomy" id="36200"/>
    <lineage>
        <taxon>Eukaryota</taxon>
        <taxon>Metazoa</taxon>
        <taxon>Chordata</taxon>
        <taxon>Craniata</taxon>
        <taxon>Vertebrata</taxon>
        <taxon>Euteleostomi</taxon>
        <taxon>Actinopterygii</taxon>
        <taxon>Neopterygii</taxon>
        <taxon>Teleostei</taxon>
        <taxon>Neoteleostei</taxon>
        <taxon>Acanthomorphata</taxon>
        <taxon>Eupercaria</taxon>
        <taxon>Perciformes</taxon>
        <taxon>Notothenioidei</taxon>
        <taxon>Nototheniidae</taxon>
        <taxon>Dissostichus</taxon>
    </lineage>
</organism>
<dbReference type="Proteomes" id="UP000518266">
    <property type="component" value="Unassembled WGS sequence"/>
</dbReference>
<feature type="domain" description="Jumonji helical" evidence="1">
    <location>
        <begin position="2"/>
        <end position="40"/>
    </location>
</feature>
<gene>
    <name evidence="2" type="ORF">F7725_021689</name>
</gene>
<evidence type="ECO:0000313" key="3">
    <source>
        <dbReference type="Proteomes" id="UP000518266"/>
    </source>
</evidence>
<sequence>MLKELREDNCPPPTYLVEGVKALISALRTWLKREVSAGHSVLTLFSTETHLQLNSSSPEGYCYPAGSTVTEPSSEVPDNIRPNHLIKELTKEIRYLEQASETSGSVCGVASGSNGCPATRAPLERLDHARRARRAARRLREQQRHAPKVPSNLDILERHTKEVLRRLEVGPLEEVSSC</sequence>
<accession>A0A7J5ZCJ8</accession>
<dbReference type="Pfam" id="PF17811">
    <property type="entry name" value="JHD"/>
    <property type="match status" value="2"/>
</dbReference>
<dbReference type="Gene3D" id="1.20.58.1360">
    <property type="match status" value="1"/>
</dbReference>
<evidence type="ECO:0000313" key="2">
    <source>
        <dbReference type="EMBL" id="KAF3859290.1"/>
    </source>
</evidence>
<protein>
    <recommendedName>
        <fullName evidence="1">Jumonji helical domain-containing protein</fullName>
    </recommendedName>
</protein>
<feature type="domain" description="Jumonji helical" evidence="1">
    <location>
        <begin position="68"/>
        <end position="97"/>
    </location>
</feature>
<dbReference type="EMBL" id="JAAKFY010000003">
    <property type="protein sequence ID" value="KAF3859290.1"/>
    <property type="molecule type" value="Genomic_DNA"/>
</dbReference>